<evidence type="ECO:0000313" key="3">
    <source>
        <dbReference type="Proteomes" id="UP000192746"/>
    </source>
</evidence>
<dbReference type="STRING" id="1185767.IIF7_11428"/>
<dbReference type="Pfam" id="PF17255">
    <property type="entry name" value="EbsA"/>
    <property type="match status" value="1"/>
</dbReference>
<feature type="transmembrane region" description="Helical" evidence="1">
    <location>
        <begin position="12"/>
        <end position="31"/>
    </location>
</feature>
<evidence type="ECO:0000256" key="1">
    <source>
        <dbReference type="SAM" id="Phobius"/>
    </source>
</evidence>
<dbReference type="RefSeq" id="WP_084841823.1">
    <property type="nucleotide sequence ID" value="NZ_ARYN01000009.1"/>
</dbReference>
<organism evidence="2 3">
    <name type="scientific">Zunongwangia atlantica 22II14-10F7</name>
    <dbReference type="NCBI Taxonomy" id="1185767"/>
    <lineage>
        <taxon>Bacteria</taxon>
        <taxon>Pseudomonadati</taxon>
        <taxon>Bacteroidota</taxon>
        <taxon>Flavobacteriia</taxon>
        <taxon>Flavobacteriales</taxon>
        <taxon>Flavobacteriaceae</taxon>
        <taxon>Zunongwangia</taxon>
    </lineage>
</organism>
<name>A0A1Y1T332_9FLAO</name>
<keyword evidence="1" id="KW-0472">Membrane</keyword>
<comment type="caution">
    <text evidence="2">The sequence shown here is derived from an EMBL/GenBank/DDBJ whole genome shotgun (WGS) entry which is preliminary data.</text>
</comment>
<accession>A0A1Y1T332</accession>
<dbReference type="Proteomes" id="UP000192746">
    <property type="component" value="Unassembled WGS sequence"/>
</dbReference>
<feature type="transmembrane region" description="Helical" evidence="1">
    <location>
        <begin position="37"/>
        <end position="59"/>
    </location>
</feature>
<dbReference type="OrthoDB" id="1433813at2"/>
<evidence type="ECO:0000313" key="2">
    <source>
        <dbReference type="EMBL" id="ORL45430.1"/>
    </source>
</evidence>
<dbReference type="EMBL" id="ARYN01000009">
    <property type="protein sequence ID" value="ORL45430.1"/>
    <property type="molecule type" value="Genomic_DNA"/>
</dbReference>
<reference evidence="2 3" key="1">
    <citation type="submission" date="2013-04" db="EMBL/GenBank/DDBJ databases">
        <title>Zunongwangia sp. 22II14-10F7 Genome Sequencing.</title>
        <authorList>
            <person name="Lai Q."/>
            <person name="Shao Z."/>
        </authorList>
    </citation>
    <scope>NUCLEOTIDE SEQUENCE [LARGE SCALE GENOMIC DNA]</scope>
    <source>
        <strain evidence="2 3">22II14-10F7</strain>
    </source>
</reference>
<dbReference type="AlphaFoldDB" id="A0A1Y1T332"/>
<sequence length="139" mass="16477">MKRILFDRLDNWFNTSIVFTSIALLFTSATFGERLGVYEIIIDRAFFILQLIYFGKFFIFKRTINWNKAGINIRLKWFKDAHIPFSDIARCTYNNETLEIIKSNGKTYNFDLSKIHNQDQEKLIAIFKGRLPNAQFHII</sequence>
<keyword evidence="1" id="KW-0812">Transmembrane</keyword>
<dbReference type="InterPro" id="IPR020215">
    <property type="entry name" value="EbsA-like"/>
</dbReference>
<keyword evidence="1" id="KW-1133">Transmembrane helix</keyword>
<protein>
    <submittedName>
        <fullName evidence="2">Uncharacterized protein</fullName>
    </submittedName>
</protein>
<keyword evidence="3" id="KW-1185">Reference proteome</keyword>
<proteinExistence type="predicted"/>
<gene>
    <name evidence="2" type="ORF">IIF7_11428</name>
</gene>